<dbReference type="GO" id="GO:0044773">
    <property type="term" value="P:mitotic DNA damage checkpoint signaling"/>
    <property type="evidence" value="ECO:0007669"/>
    <property type="project" value="TreeGrafter"/>
</dbReference>
<sequence>MKSDFICHRKHLFRDSIYQIEIQNDKLLLLNTQGFVKYSLSLTWSVEINWKISSTDQAFGFQIDQKFKWFYAKPKIIETLRAALKKHITSKDFQIFYNIGSHISKGQNSYCYEFFKNNDDKLNYVVKLIKREQIGEINQLYNELNILKILNHPGLPKFVELFNTNNSYYIVMEKIEGQKLSKLNSTQKQQLSLIQIQLIIFECLKILQYLSQIQVIHRDIQPDNIIYDSKVQTESVKLIDFAKATKVGTDLKLLGTPGFIAPEILQEKRYSTESDMFSLGCVFYKLLVKQDLFQGINQEETLKENKKFLFNLKNLQLIRIPQSAQNLLTQMLEIDPKQRIKAKEAINHPFFKEQMDYSTSPKISTRNLSVSKSVRNLEGIMMSPNQNKLKALDQQILVDYFQNELPPMHQIPVMKQVKGGCRFSFNNSIDTNTQAKSKYDKTST</sequence>
<dbReference type="GO" id="GO:0004674">
    <property type="term" value="F:protein serine/threonine kinase activity"/>
    <property type="evidence" value="ECO:0007669"/>
    <property type="project" value="TreeGrafter"/>
</dbReference>
<gene>
    <name evidence="2" type="ORF">PSON_ATCC_30995.1.T0280071</name>
</gene>
<dbReference type="PROSITE" id="PS50011">
    <property type="entry name" value="PROTEIN_KINASE_DOM"/>
    <property type="match status" value="1"/>
</dbReference>
<evidence type="ECO:0000313" key="2">
    <source>
        <dbReference type="EMBL" id="CAD8071461.1"/>
    </source>
</evidence>
<dbReference type="Proteomes" id="UP000692954">
    <property type="component" value="Unassembled WGS sequence"/>
</dbReference>
<dbReference type="GO" id="GO:0005737">
    <property type="term" value="C:cytoplasm"/>
    <property type="evidence" value="ECO:0007669"/>
    <property type="project" value="TreeGrafter"/>
</dbReference>
<accession>A0A8S1M0S2</accession>
<evidence type="ECO:0000259" key="1">
    <source>
        <dbReference type="PROSITE" id="PS50011"/>
    </source>
</evidence>
<dbReference type="GO" id="GO:0005634">
    <property type="term" value="C:nucleus"/>
    <property type="evidence" value="ECO:0007669"/>
    <property type="project" value="TreeGrafter"/>
</dbReference>
<evidence type="ECO:0000313" key="3">
    <source>
        <dbReference type="Proteomes" id="UP000692954"/>
    </source>
</evidence>
<feature type="domain" description="Protein kinase" evidence="1">
    <location>
        <begin position="97"/>
        <end position="351"/>
    </location>
</feature>
<dbReference type="AlphaFoldDB" id="A0A8S1M0S2"/>
<dbReference type="Pfam" id="PF00069">
    <property type="entry name" value="Pkinase"/>
    <property type="match status" value="1"/>
</dbReference>
<dbReference type="EMBL" id="CAJJDN010000028">
    <property type="protein sequence ID" value="CAD8071461.1"/>
    <property type="molecule type" value="Genomic_DNA"/>
</dbReference>
<dbReference type="PANTHER" id="PTHR44167">
    <property type="entry name" value="OVARIAN-SPECIFIC SERINE/THREONINE-PROTEIN KINASE LOK-RELATED"/>
    <property type="match status" value="1"/>
</dbReference>
<comment type="caution">
    <text evidence="2">The sequence shown here is derived from an EMBL/GenBank/DDBJ whole genome shotgun (WGS) entry which is preliminary data.</text>
</comment>
<name>A0A8S1M0S2_9CILI</name>
<dbReference type="InterPro" id="IPR000719">
    <property type="entry name" value="Prot_kinase_dom"/>
</dbReference>
<keyword evidence="3" id="KW-1185">Reference proteome</keyword>
<protein>
    <recommendedName>
        <fullName evidence="1">Protein kinase domain-containing protein</fullName>
    </recommendedName>
</protein>
<dbReference type="PANTHER" id="PTHR44167:SF18">
    <property type="entry name" value="PROTEIN KINASE DOMAIN-CONTAINING PROTEIN"/>
    <property type="match status" value="1"/>
</dbReference>
<proteinExistence type="predicted"/>
<dbReference type="OrthoDB" id="4062651at2759"/>
<reference evidence="2" key="1">
    <citation type="submission" date="2021-01" db="EMBL/GenBank/DDBJ databases">
        <authorList>
            <consortium name="Genoscope - CEA"/>
            <person name="William W."/>
        </authorList>
    </citation>
    <scope>NUCLEOTIDE SEQUENCE</scope>
</reference>
<dbReference type="GO" id="GO:0005524">
    <property type="term" value="F:ATP binding"/>
    <property type="evidence" value="ECO:0007669"/>
    <property type="project" value="InterPro"/>
</dbReference>
<organism evidence="2 3">
    <name type="scientific">Paramecium sonneborni</name>
    <dbReference type="NCBI Taxonomy" id="65129"/>
    <lineage>
        <taxon>Eukaryota</taxon>
        <taxon>Sar</taxon>
        <taxon>Alveolata</taxon>
        <taxon>Ciliophora</taxon>
        <taxon>Intramacronucleata</taxon>
        <taxon>Oligohymenophorea</taxon>
        <taxon>Peniculida</taxon>
        <taxon>Parameciidae</taxon>
        <taxon>Paramecium</taxon>
    </lineage>
</organism>